<organism evidence="2 3">
    <name type="scientific">Roseomonas populi</name>
    <dbReference type="NCBI Taxonomy" id="3121582"/>
    <lineage>
        <taxon>Bacteria</taxon>
        <taxon>Pseudomonadati</taxon>
        <taxon>Pseudomonadota</taxon>
        <taxon>Alphaproteobacteria</taxon>
        <taxon>Acetobacterales</taxon>
        <taxon>Roseomonadaceae</taxon>
        <taxon>Roseomonas</taxon>
    </lineage>
</organism>
<name>A0ABT1WYT0_9PROT</name>
<keyword evidence="1" id="KW-0472">Membrane</keyword>
<proteinExistence type="predicted"/>
<dbReference type="Proteomes" id="UP001524642">
    <property type="component" value="Unassembled WGS sequence"/>
</dbReference>
<comment type="caution">
    <text evidence="2">The sequence shown here is derived from an EMBL/GenBank/DDBJ whole genome shotgun (WGS) entry which is preliminary data.</text>
</comment>
<protein>
    <submittedName>
        <fullName evidence="2">Uncharacterized protein</fullName>
    </submittedName>
</protein>
<gene>
    <name evidence="2" type="ORF">NRP21_02860</name>
</gene>
<feature type="transmembrane region" description="Helical" evidence="1">
    <location>
        <begin position="29"/>
        <end position="48"/>
    </location>
</feature>
<dbReference type="RefSeq" id="WP_257714641.1">
    <property type="nucleotide sequence ID" value="NZ_JANJOU010000001.1"/>
</dbReference>
<reference evidence="2 3" key="1">
    <citation type="submission" date="2022-06" db="EMBL/GenBank/DDBJ databases">
        <title>Roseomonas CN29.</title>
        <authorList>
            <person name="Cheng Y."/>
            <person name="He X."/>
        </authorList>
    </citation>
    <scope>NUCLEOTIDE SEQUENCE [LARGE SCALE GENOMIC DNA]</scope>
    <source>
        <strain evidence="2 3">CN29</strain>
    </source>
</reference>
<evidence type="ECO:0000313" key="3">
    <source>
        <dbReference type="Proteomes" id="UP001524642"/>
    </source>
</evidence>
<dbReference type="EMBL" id="JANJOU010000001">
    <property type="protein sequence ID" value="MCR0980984.1"/>
    <property type="molecule type" value="Genomic_DNA"/>
</dbReference>
<accession>A0ABT1WYT0</accession>
<evidence type="ECO:0000256" key="1">
    <source>
        <dbReference type="SAM" id="Phobius"/>
    </source>
</evidence>
<keyword evidence="1" id="KW-1133">Transmembrane helix</keyword>
<evidence type="ECO:0000313" key="2">
    <source>
        <dbReference type="EMBL" id="MCR0980984.1"/>
    </source>
</evidence>
<keyword evidence="3" id="KW-1185">Reference proteome</keyword>
<sequence length="66" mass="6701">MMRWALGLAVLFAVLALLARVLQLGFSIALLAVAAIALVAALVTGLMAKAGAGRDTPPSSPPDRMA</sequence>
<keyword evidence="1" id="KW-0812">Transmembrane</keyword>